<reference evidence="2" key="1">
    <citation type="submission" date="2025-08" db="UniProtKB">
        <authorList>
            <consortium name="RefSeq"/>
        </authorList>
    </citation>
    <scope>IDENTIFICATION</scope>
    <source>
        <strain evidence="2">Tuebingen</strain>
        <tissue evidence="2">Fibroblasts and whole tissue</tissue>
    </source>
</reference>
<sequence>MWIYIPLEKKFLWRVFLLLTWTAVQTFGASFYGDGFVHLKTVELSSQTSIHVRFRTSGSSGLLFLAAGEKDFLWVGLHSGRIEVRIEFGSGEQTVRSEKGIPLNDLTWHAVELQHDHENITLTVDKNSVTTVRMPGPDLELDVQDGLFVGGVGDLEKSYLSADDSSFGFRGCVDEVLFNEHNLLSSLRPYSGYKMIHEVSLGCSPEFSATVNNSISFFSSKAYMSLPMWDVPQEGVFECELRTVYSEGIFLYSSAGQGDYIALEIQKGHLVAILKIGATKTVLRSLMVVNDGAWHILRLYLSPLNLQFTLGLEMHNSSFGINASALQFIGPLFLGGVDANTYTDVRKNGLLSMLGKRIAGGSFKGCLRNIRVNYQRMGLPKALVTKDISVGCEPEKLFGPTTASPSTNALYSENYTDVPAELDKRNFLLLKDLEVLEGSRAPLESKHIKINLDFRKLGIRQSQIMFRIEEQPVHGQLRLDVDSDLGENTFSMLDLWHKRVMYVHGGSEDLFDFFMFSILTSSKKEVPSCLKGNRLHRFNISITPVNDAPELSLPEGSLFIMVEHSRRHLSTDVLRVIDPDTNSTDLKFTVLGNLIVNSGFIEIDEHPGKAVTSFSLSDLEEGKVNYVHKGVKNSRMALRVSDGDKVSNTVVFRIIAVPLEYKLTNNTGVEVIQGDATFISNKNLAIQVNVPKQAVDIRYDITVPPVYGELQRLHSSGQWKQTSTFTQKLLEKERLRYLSTFHGTQQSNITDSFKYKATLGSVITDEFLFLIRVRWIRYRITKNKVEIEGKQKVTLSPQEFHVVTKGARLTENDLHIRLLTLPRKGHLLLDNKILKRNSTFSQDCIAKQKLQYELLEKAHDDARDMFHFQVFSKYAMSGIHEFKISIKADIHDIILSNHGLSVLEGESKVITNTMLFSETASSRMVHYTVTNIPKHGILQKINLSNSSSRNDTITEFTNQDILDERIMYVHDDSETTQDAFRFVASFGSLKNKTLGTEGVFNISIQLVNDEKPVRVVDKVFHVVHNSQRLLTLEDLCYHDPDTDFDDKDLLYTRRKIPTGELVLVNDTTHKLYQFHQRDLEEKRVLFIHKGASYGRFILFISDSKHYTSTVLEVSAQDPFVEVGNNTGLLVQKGQAAILGVANFSISTNMDVRHDEEVVFEVFLPPSHGTLYCNGIKTNTFTQHDVKMDHVIYHHDDNEILEDFFNITSKVKGLHLDVSVNIKVYLESHQQPPTVIHNNPILVDEGKPVKITKEVLQVIHEDNKPYEFLYTVKVAPAHGFLRISMVKESHYRGSQESPIESFSQGDINEGHVQYVQNEKGYSGN</sequence>
<dbReference type="RefSeq" id="XP_073770494.1">
    <property type="nucleotide sequence ID" value="XM_073914393.1"/>
</dbReference>
<keyword evidence="1" id="KW-1185">Reference proteome</keyword>
<name>A0AC58GLA3_DANRE</name>
<evidence type="ECO:0000313" key="2">
    <source>
        <dbReference type="RefSeq" id="XP_073770494.1"/>
    </source>
</evidence>
<accession>A0AC58GLA3</accession>
<protein>
    <submittedName>
        <fullName evidence="2">Chondroitin sulfate proteoglycan 4-like isoform X2</fullName>
    </submittedName>
</protein>
<proteinExistence type="predicted"/>
<gene>
    <name evidence="2" type="primary">LOC110440062</name>
</gene>
<evidence type="ECO:0000313" key="1">
    <source>
        <dbReference type="Proteomes" id="UP000000437"/>
    </source>
</evidence>
<organism evidence="1 2">
    <name type="scientific">Danio rerio</name>
    <name type="common">Zebrafish</name>
    <name type="synonym">Brachydanio rerio</name>
    <dbReference type="NCBI Taxonomy" id="7955"/>
    <lineage>
        <taxon>Eukaryota</taxon>
        <taxon>Metazoa</taxon>
        <taxon>Chordata</taxon>
        <taxon>Craniata</taxon>
        <taxon>Vertebrata</taxon>
        <taxon>Euteleostomi</taxon>
        <taxon>Actinopterygii</taxon>
        <taxon>Neopterygii</taxon>
        <taxon>Teleostei</taxon>
        <taxon>Ostariophysi</taxon>
        <taxon>Cypriniformes</taxon>
        <taxon>Danionidae</taxon>
        <taxon>Danioninae</taxon>
        <taxon>Danio</taxon>
    </lineage>
</organism>
<dbReference type="Proteomes" id="UP000000437">
    <property type="component" value="Chromosome 10"/>
</dbReference>